<sequence length="183" mass="18732">MTGRAHLSSRGRRWVAVGIAVALIATVVAIAGVVGAARARPVPDEHQRTALLSATRDAVTAVMTFAPDDSPADRDAVAGHLTAPLLPAYRGAGPDVVLPGAVASGLGMSARVVGVGVNAYAADQAQVIVFVDQTVRLPGGDGAGGAPDVQTGQHTPTARWATMRNVEGNWRLADLEMVGDVTR</sequence>
<reference evidence="3 4" key="1">
    <citation type="submission" date="2018-11" db="EMBL/GenBank/DDBJ databases">
        <title>Gordonia insulae sp. nov., isolated from an island soil.</title>
        <authorList>
            <person name="Kim Y.S."/>
            <person name="Kim S.B."/>
        </authorList>
    </citation>
    <scope>NUCLEOTIDE SEQUENCE [LARGE SCALE GENOMIC DNA]</scope>
    <source>
        <strain evidence="3 4">MMS17-SY073</strain>
    </source>
</reference>
<evidence type="ECO:0000313" key="3">
    <source>
        <dbReference type="EMBL" id="AZG48301.1"/>
    </source>
</evidence>
<dbReference type="PANTHER" id="PTHR37042">
    <property type="entry name" value="OUTER MEMBRANE PROTEIN RV1973"/>
    <property type="match status" value="1"/>
</dbReference>
<dbReference type="PANTHER" id="PTHR37042:SF4">
    <property type="entry name" value="OUTER MEMBRANE PROTEIN RV1973"/>
    <property type="match status" value="1"/>
</dbReference>
<keyword evidence="2" id="KW-0472">Membrane</keyword>
<dbReference type="OrthoDB" id="4374550at2"/>
<comment type="subcellular location">
    <subcellularLocation>
        <location evidence="1">Membrane</location>
    </subcellularLocation>
</comment>
<organism evidence="3 4">
    <name type="scientific">Gordonia insulae</name>
    <dbReference type="NCBI Taxonomy" id="2420509"/>
    <lineage>
        <taxon>Bacteria</taxon>
        <taxon>Bacillati</taxon>
        <taxon>Actinomycetota</taxon>
        <taxon>Actinomycetes</taxon>
        <taxon>Mycobacteriales</taxon>
        <taxon>Gordoniaceae</taxon>
        <taxon>Gordonia</taxon>
    </lineage>
</organism>
<dbReference type="RefSeq" id="WP_124710531.1">
    <property type="nucleotide sequence ID" value="NZ_CP033972.1"/>
</dbReference>
<dbReference type="KEGG" id="gom:D7316_04918"/>
<proteinExistence type="predicted"/>
<dbReference type="Proteomes" id="UP000271469">
    <property type="component" value="Chromosome"/>
</dbReference>
<gene>
    <name evidence="3" type="ORF">D7316_04918</name>
</gene>
<keyword evidence="4" id="KW-1185">Reference proteome</keyword>
<dbReference type="GO" id="GO:0016020">
    <property type="term" value="C:membrane"/>
    <property type="evidence" value="ECO:0007669"/>
    <property type="project" value="UniProtKB-SubCell"/>
</dbReference>
<protein>
    <recommendedName>
        <fullName evidence="5">Mce-associated membrane protein</fullName>
    </recommendedName>
</protein>
<evidence type="ECO:0000256" key="2">
    <source>
        <dbReference type="ARBA" id="ARBA00023136"/>
    </source>
</evidence>
<dbReference type="EMBL" id="CP033972">
    <property type="protein sequence ID" value="AZG48301.1"/>
    <property type="molecule type" value="Genomic_DNA"/>
</dbReference>
<evidence type="ECO:0000256" key="1">
    <source>
        <dbReference type="ARBA" id="ARBA00004370"/>
    </source>
</evidence>
<evidence type="ECO:0008006" key="5">
    <source>
        <dbReference type="Google" id="ProtNLM"/>
    </source>
</evidence>
<name>A0A3G8JT51_9ACTN</name>
<dbReference type="AlphaFoldDB" id="A0A3G8JT51"/>
<accession>A0A3G8JT51</accession>
<evidence type="ECO:0000313" key="4">
    <source>
        <dbReference type="Proteomes" id="UP000271469"/>
    </source>
</evidence>